<reference evidence="6 7" key="1">
    <citation type="journal article" date="2015" name="Genome Announc.">
        <title>Expanding the biotechnology potential of lactobacilli through comparative genomics of 213 strains and associated genera.</title>
        <authorList>
            <person name="Sun Z."/>
            <person name="Harris H.M."/>
            <person name="McCann A."/>
            <person name="Guo C."/>
            <person name="Argimon S."/>
            <person name="Zhang W."/>
            <person name="Yang X."/>
            <person name="Jeffery I.B."/>
            <person name="Cooney J.C."/>
            <person name="Kagawa T.F."/>
            <person name="Liu W."/>
            <person name="Song Y."/>
            <person name="Salvetti E."/>
            <person name="Wrobel A."/>
            <person name="Rasinkangas P."/>
            <person name="Parkhill J."/>
            <person name="Rea M.C."/>
            <person name="O'Sullivan O."/>
            <person name="Ritari J."/>
            <person name="Douillard F.P."/>
            <person name="Paul Ross R."/>
            <person name="Yang R."/>
            <person name="Briner A.E."/>
            <person name="Felis G.E."/>
            <person name="de Vos W.M."/>
            <person name="Barrangou R."/>
            <person name="Klaenhammer T.R."/>
            <person name="Caufield P.W."/>
            <person name="Cui Y."/>
            <person name="Zhang H."/>
            <person name="O'Toole P.W."/>
        </authorList>
    </citation>
    <scope>NUCLEOTIDE SEQUENCE [LARGE SCALE GENOMIC DNA]</scope>
    <source>
        <strain evidence="6 7">DSM 24716</strain>
    </source>
</reference>
<dbReference type="InterPro" id="IPR051056">
    <property type="entry name" value="Glycosyl_Hydrolase_73"/>
</dbReference>
<dbReference type="Proteomes" id="UP000051006">
    <property type="component" value="Unassembled WGS sequence"/>
</dbReference>
<dbReference type="PANTHER" id="PTHR33308">
    <property type="entry name" value="PEPTIDOGLYCAN HYDROLASE FLGJ"/>
    <property type="match status" value="1"/>
</dbReference>
<dbReference type="EMBL" id="JQCF01000012">
    <property type="protein sequence ID" value="KRN99109.1"/>
    <property type="molecule type" value="Genomic_DNA"/>
</dbReference>
<dbReference type="Gene3D" id="4.10.80.30">
    <property type="entry name" value="DNA polymerase, domain 6"/>
    <property type="match status" value="1"/>
</dbReference>
<evidence type="ECO:0000259" key="5">
    <source>
        <dbReference type="SMART" id="SM00047"/>
    </source>
</evidence>
<dbReference type="PRINTS" id="PR01002">
    <property type="entry name" value="FLGFLGJ"/>
</dbReference>
<evidence type="ECO:0000256" key="2">
    <source>
        <dbReference type="ARBA" id="ARBA00022801"/>
    </source>
</evidence>
<evidence type="ECO:0000313" key="7">
    <source>
        <dbReference type="Proteomes" id="UP000051006"/>
    </source>
</evidence>
<name>A0A0R2LH04_9LACO</name>
<dbReference type="PANTHER" id="PTHR33308:SF9">
    <property type="entry name" value="PEPTIDOGLYCAN HYDROLASE FLGJ"/>
    <property type="match status" value="1"/>
</dbReference>
<dbReference type="RefSeq" id="WP_057880880.1">
    <property type="nucleotide sequence ID" value="NZ_JQCF01000012.1"/>
</dbReference>
<dbReference type="InterPro" id="IPR002901">
    <property type="entry name" value="MGlyc_endo_b_GlcNAc-like_dom"/>
</dbReference>
<feature type="chain" id="PRO_5006419958" description="Mannosyl-glycoprotein endo-beta-N-acetylglucosamidase-like domain-containing protein" evidence="4">
    <location>
        <begin position="28"/>
        <end position="337"/>
    </location>
</feature>
<keyword evidence="2" id="KW-0378">Hydrolase</keyword>
<dbReference type="Gene3D" id="1.10.530.10">
    <property type="match status" value="1"/>
</dbReference>
<feature type="signal peptide" evidence="4">
    <location>
        <begin position="1"/>
        <end position="27"/>
    </location>
</feature>
<feature type="region of interest" description="Disordered" evidence="3">
    <location>
        <begin position="38"/>
        <end position="57"/>
    </location>
</feature>
<evidence type="ECO:0000256" key="4">
    <source>
        <dbReference type="SAM" id="SignalP"/>
    </source>
</evidence>
<dbReference type="GO" id="GO:0004040">
    <property type="term" value="F:amidase activity"/>
    <property type="evidence" value="ECO:0007669"/>
    <property type="project" value="InterPro"/>
</dbReference>
<comment type="caution">
    <text evidence="6">The sequence shown here is derived from an EMBL/GenBank/DDBJ whole genome shotgun (WGS) entry which is preliminary data.</text>
</comment>
<dbReference type="Pfam" id="PF01832">
    <property type="entry name" value="Glucosaminidase"/>
    <property type="match status" value="1"/>
</dbReference>
<proteinExistence type="inferred from homology"/>
<dbReference type="OrthoDB" id="2155627at2"/>
<keyword evidence="4" id="KW-0732">Signal</keyword>
<dbReference type="SUPFAM" id="SSF53955">
    <property type="entry name" value="Lysozyme-like"/>
    <property type="match status" value="1"/>
</dbReference>
<feature type="compositionally biased region" description="Polar residues" evidence="3">
    <location>
        <begin position="39"/>
        <end position="57"/>
    </location>
</feature>
<comment type="similarity">
    <text evidence="1">Belongs to the glycosyl hydrolase 73 family.</text>
</comment>
<organism evidence="6 7">
    <name type="scientific">Companilactobacillus kimchiensis</name>
    <dbReference type="NCBI Taxonomy" id="993692"/>
    <lineage>
        <taxon>Bacteria</taxon>
        <taxon>Bacillati</taxon>
        <taxon>Bacillota</taxon>
        <taxon>Bacilli</taxon>
        <taxon>Lactobacillales</taxon>
        <taxon>Lactobacillaceae</taxon>
        <taxon>Companilactobacillus</taxon>
    </lineage>
</organism>
<dbReference type="InterPro" id="IPR023346">
    <property type="entry name" value="Lysozyme-like_dom_sf"/>
</dbReference>
<dbReference type="STRING" id="993692.IV57_GL000534"/>
<accession>A0A0R2LH04</accession>
<evidence type="ECO:0000313" key="6">
    <source>
        <dbReference type="EMBL" id="KRN99109.1"/>
    </source>
</evidence>
<dbReference type="SMART" id="SM00047">
    <property type="entry name" value="LYZ2"/>
    <property type="match status" value="1"/>
</dbReference>
<gene>
    <name evidence="6" type="ORF">IV57_GL000534</name>
</gene>
<evidence type="ECO:0000256" key="3">
    <source>
        <dbReference type="SAM" id="MobiDB-lite"/>
    </source>
</evidence>
<dbReference type="PATRIC" id="fig|993692.3.peg.539"/>
<feature type="domain" description="Mannosyl-glycoprotein endo-beta-N-acetylglucosamidase-like" evidence="5">
    <location>
        <begin position="98"/>
        <end position="256"/>
    </location>
</feature>
<sequence>MSKKNLITSALVLGTLAATATPSVVSAATTNDALDATASQTSTEQVNNKSQDNNSNVIAGSTVKKADTTIANSATVQAASESATNASNTTAIIQAASGITAAQQQQFLNDAVPMAKKAAAQYGVYTSVMLAQAILESAWGTSTLATQGHNLFGIKGDYNGSYVTMPTSEWSASQGWYTINANFRSYPSYLESFSDNGDKLRNGVAWNSSFYSGTWKENTSSYKDATAWLQGRYATAPNYASSLNNLISTYNLTQYDGADTPETNGGSQTNSNTIKVNSKTSNFVMLVSFKDDGSTSPIRDRALSNNTAWYTDQTKTYNGHTYYRVSTSEWVEDTYLA</sequence>
<evidence type="ECO:0000256" key="1">
    <source>
        <dbReference type="ARBA" id="ARBA00010266"/>
    </source>
</evidence>
<dbReference type="AlphaFoldDB" id="A0A0R2LH04"/>
<keyword evidence="7" id="KW-1185">Reference proteome</keyword>
<protein>
    <recommendedName>
        <fullName evidence="5">Mannosyl-glycoprotein endo-beta-N-acetylglucosamidase-like domain-containing protein</fullName>
    </recommendedName>
</protein>